<dbReference type="CDD" id="cd00130">
    <property type="entry name" value="PAS"/>
    <property type="match status" value="2"/>
</dbReference>
<organism evidence="7 8">
    <name type="scientific">Sedimenticola thiotaurini</name>
    <dbReference type="NCBI Taxonomy" id="1543721"/>
    <lineage>
        <taxon>Bacteria</taxon>
        <taxon>Pseudomonadati</taxon>
        <taxon>Pseudomonadota</taxon>
        <taxon>Gammaproteobacteria</taxon>
        <taxon>Chromatiales</taxon>
        <taxon>Sedimenticolaceae</taxon>
        <taxon>Sedimenticola</taxon>
    </lineage>
</organism>
<dbReference type="CDD" id="cd01948">
    <property type="entry name" value="EAL"/>
    <property type="match status" value="1"/>
</dbReference>
<dbReference type="InterPro" id="IPR029787">
    <property type="entry name" value="Nucleotide_cyclase"/>
</dbReference>
<dbReference type="CDD" id="cd01949">
    <property type="entry name" value="GGDEF"/>
    <property type="match status" value="1"/>
</dbReference>
<feature type="domain" description="PAS" evidence="3">
    <location>
        <begin position="134"/>
        <end position="180"/>
    </location>
</feature>
<dbReference type="Gene3D" id="3.20.20.450">
    <property type="entry name" value="EAL domain"/>
    <property type="match status" value="1"/>
</dbReference>
<feature type="domain" description="GGDEF" evidence="6">
    <location>
        <begin position="291"/>
        <end position="429"/>
    </location>
</feature>
<dbReference type="Pfam" id="PF13426">
    <property type="entry name" value="PAS_9"/>
    <property type="match status" value="2"/>
</dbReference>
<name>A0A558D5P3_9GAMM</name>
<dbReference type="InterPro" id="IPR035919">
    <property type="entry name" value="EAL_sf"/>
</dbReference>
<dbReference type="InterPro" id="IPR052155">
    <property type="entry name" value="Biofilm_reg_signaling"/>
</dbReference>
<proteinExistence type="predicted"/>
<dbReference type="InterPro" id="IPR001610">
    <property type="entry name" value="PAC"/>
</dbReference>
<evidence type="ECO:0000256" key="2">
    <source>
        <dbReference type="ARBA" id="ARBA00022636"/>
    </source>
</evidence>
<dbReference type="InterPro" id="IPR000160">
    <property type="entry name" value="GGDEF_dom"/>
</dbReference>
<dbReference type="SUPFAM" id="SSF55785">
    <property type="entry name" value="PYP-like sensor domain (PAS domain)"/>
    <property type="match status" value="2"/>
</dbReference>
<dbReference type="Pfam" id="PF00990">
    <property type="entry name" value="GGDEF"/>
    <property type="match status" value="1"/>
</dbReference>
<protein>
    <recommendedName>
        <fullName evidence="1">cyclic-guanylate-specific phosphodiesterase</fullName>
        <ecNumber evidence="1">3.1.4.52</ecNumber>
    </recommendedName>
</protein>
<dbReference type="SUPFAM" id="SSF55073">
    <property type="entry name" value="Nucleotide cyclase"/>
    <property type="match status" value="1"/>
</dbReference>
<dbReference type="PROSITE" id="PS50887">
    <property type="entry name" value="GGDEF"/>
    <property type="match status" value="1"/>
</dbReference>
<dbReference type="PROSITE" id="PS50112">
    <property type="entry name" value="PAS"/>
    <property type="match status" value="1"/>
</dbReference>
<dbReference type="NCBIfam" id="TIGR00254">
    <property type="entry name" value="GGDEF"/>
    <property type="match status" value="1"/>
</dbReference>
<sequence>MQNEALRQAQIDLEASRDRYVDLYEFSPVGYITLSPAGLIEQINLTGSTLLGEDRNQLTQKRFALFVAPEERDLWQLVFMRLLGRNGNESCELMMQRKDGTLFHAHLDNLHIDGEQPQVRIALSDISDRYHAEEELRIAAIAFESQEGMMVSDSHGVIVRVNQAFTRLTGYSAAEAVGQTASLLRSGRHDKLFYDHMWQALRDRGFWQGEIWNKRKSGKVYAEWLTISAVKDPKGVITHYVGTFSDITQNKEAEAEIHRLAYYDSLTFLPNRRLLLDRLSQALAISARNGHHGALLFLDLDNFKVLNDTRGHAVGDLLLKEVAQRLRVEVREGDTVSRLGGDEFVVLLEELSVNATESAFAAQMVSEKLVSALAVPYKLDGCEFHYTTSIGVTLFHGHADSVDTLLRQADMAVYRAKRDGRNRQCFFDPTMQSKLDEHSAMVVDLRQAMQRGELALYFQPQMDNKQRIIGAEALLRWQHPQRGLVMPDVFIPVAEETGLIIPIGQWVLECACSQIKVWSEHSATRELCLAINVSPLQFRQSGFVEDVERILVATGADPHRLRIELTEGLVIENVADTINRMQVLKALGIGFSMDDFGTGFSSLSYLKRLPLDELKIDRSFVNDLVTDPNDAAIAKTIIIMGQTLGLNVIAEGVETEEQLALLKQYGCNAFQGYLFSRPIPLSAFEEFIDSVEIKELPWLRKDL</sequence>
<dbReference type="InterPro" id="IPR000014">
    <property type="entry name" value="PAS"/>
</dbReference>
<dbReference type="InterPro" id="IPR035965">
    <property type="entry name" value="PAS-like_dom_sf"/>
</dbReference>
<dbReference type="InterPro" id="IPR000700">
    <property type="entry name" value="PAS-assoc_C"/>
</dbReference>
<evidence type="ECO:0000313" key="7">
    <source>
        <dbReference type="EMBL" id="TVT56335.1"/>
    </source>
</evidence>
<dbReference type="SMART" id="SM00267">
    <property type="entry name" value="GGDEF"/>
    <property type="match status" value="1"/>
</dbReference>
<evidence type="ECO:0000259" key="4">
    <source>
        <dbReference type="PROSITE" id="PS50113"/>
    </source>
</evidence>
<dbReference type="PANTHER" id="PTHR44757">
    <property type="entry name" value="DIGUANYLATE CYCLASE DGCP"/>
    <property type="match status" value="1"/>
</dbReference>
<reference evidence="7 8" key="1">
    <citation type="submission" date="2019-07" db="EMBL/GenBank/DDBJ databases">
        <title>The pathways for chlorine oxyanion respiration interact through the shared metabolite chlorate.</title>
        <authorList>
            <person name="Barnum T.P."/>
            <person name="Cheng Y."/>
            <person name="Hill K.A."/>
            <person name="Lucas L.N."/>
            <person name="Carlson H.K."/>
            <person name="Coates J.D."/>
        </authorList>
    </citation>
    <scope>NUCLEOTIDE SEQUENCE [LARGE SCALE GENOMIC DNA]</scope>
    <source>
        <strain evidence="7">BK-3</strain>
    </source>
</reference>
<dbReference type="Proteomes" id="UP000317355">
    <property type="component" value="Unassembled WGS sequence"/>
</dbReference>
<comment type="caution">
    <text evidence="7">The sequence shown here is derived from an EMBL/GenBank/DDBJ whole genome shotgun (WGS) entry which is preliminary data.</text>
</comment>
<gene>
    <name evidence="7" type="ORF">FHK82_07400</name>
</gene>
<dbReference type="SMART" id="SM00086">
    <property type="entry name" value="PAC"/>
    <property type="match status" value="2"/>
</dbReference>
<accession>A0A558D5P3</accession>
<dbReference type="PANTHER" id="PTHR44757:SF2">
    <property type="entry name" value="BIOFILM ARCHITECTURE MAINTENANCE PROTEIN MBAA"/>
    <property type="match status" value="1"/>
</dbReference>
<dbReference type="EC" id="3.1.4.52" evidence="1"/>
<dbReference type="AlphaFoldDB" id="A0A558D5P3"/>
<feature type="domain" description="PAC" evidence="4">
    <location>
        <begin position="207"/>
        <end position="259"/>
    </location>
</feature>
<dbReference type="PROSITE" id="PS50113">
    <property type="entry name" value="PAC"/>
    <property type="match status" value="1"/>
</dbReference>
<dbReference type="FunFam" id="3.20.20.450:FF:000001">
    <property type="entry name" value="Cyclic di-GMP phosphodiesterase yahA"/>
    <property type="match status" value="1"/>
</dbReference>
<dbReference type="GO" id="GO:0071111">
    <property type="term" value="F:cyclic-guanylate-specific phosphodiesterase activity"/>
    <property type="evidence" value="ECO:0007669"/>
    <property type="project" value="UniProtKB-EC"/>
</dbReference>
<dbReference type="SMART" id="SM00091">
    <property type="entry name" value="PAS"/>
    <property type="match status" value="2"/>
</dbReference>
<dbReference type="NCBIfam" id="TIGR00229">
    <property type="entry name" value="sensory_box"/>
    <property type="match status" value="2"/>
</dbReference>
<dbReference type="InterPro" id="IPR043128">
    <property type="entry name" value="Rev_trsase/Diguanyl_cyclase"/>
</dbReference>
<evidence type="ECO:0000313" key="8">
    <source>
        <dbReference type="Proteomes" id="UP000317355"/>
    </source>
</evidence>
<dbReference type="Gene3D" id="3.30.450.20">
    <property type="entry name" value="PAS domain"/>
    <property type="match status" value="2"/>
</dbReference>
<dbReference type="Gene3D" id="3.30.70.270">
    <property type="match status" value="1"/>
</dbReference>
<evidence type="ECO:0000256" key="1">
    <source>
        <dbReference type="ARBA" id="ARBA00012282"/>
    </source>
</evidence>
<dbReference type="Pfam" id="PF00563">
    <property type="entry name" value="EAL"/>
    <property type="match status" value="1"/>
</dbReference>
<keyword evidence="2" id="KW-0973">c-di-GMP</keyword>
<feature type="domain" description="EAL" evidence="5">
    <location>
        <begin position="438"/>
        <end position="692"/>
    </location>
</feature>
<dbReference type="PROSITE" id="PS50883">
    <property type="entry name" value="EAL"/>
    <property type="match status" value="1"/>
</dbReference>
<dbReference type="SMART" id="SM00052">
    <property type="entry name" value="EAL"/>
    <property type="match status" value="1"/>
</dbReference>
<evidence type="ECO:0000259" key="6">
    <source>
        <dbReference type="PROSITE" id="PS50887"/>
    </source>
</evidence>
<dbReference type="SUPFAM" id="SSF141868">
    <property type="entry name" value="EAL domain-like"/>
    <property type="match status" value="1"/>
</dbReference>
<evidence type="ECO:0000259" key="3">
    <source>
        <dbReference type="PROSITE" id="PS50112"/>
    </source>
</evidence>
<dbReference type="EMBL" id="VMRY01000023">
    <property type="protein sequence ID" value="TVT56335.1"/>
    <property type="molecule type" value="Genomic_DNA"/>
</dbReference>
<dbReference type="InterPro" id="IPR001633">
    <property type="entry name" value="EAL_dom"/>
</dbReference>
<evidence type="ECO:0000259" key="5">
    <source>
        <dbReference type="PROSITE" id="PS50883"/>
    </source>
</evidence>